<dbReference type="InterPro" id="IPR003661">
    <property type="entry name" value="HisK_dim/P_dom"/>
</dbReference>
<keyword evidence="9" id="KW-0067">ATP-binding</keyword>
<evidence type="ECO:0000256" key="9">
    <source>
        <dbReference type="ARBA" id="ARBA00022840"/>
    </source>
</evidence>
<dbReference type="InterPro" id="IPR038318">
    <property type="entry name" value="KdpD_sf"/>
</dbReference>
<dbReference type="FunFam" id="3.30.565.10:FF:000042">
    <property type="entry name" value="Two-component sensor histidine kinase KdpD"/>
    <property type="match status" value="1"/>
</dbReference>
<keyword evidence="7" id="KW-0547">Nucleotide-binding</keyword>
<dbReference type="GO" id="GO:0005524">
    <property type="term" value="F:ATP binding"/>
    <property type="evidence" value="ECO:0007669"/>
    <property type="project" value="UniProtKB-KW"/>
</dbReference>
<evidence type="ECO:0000256" key="1">
    <source>
        <dbReference type="ARBA" id="ARBA00000085"/>
    </source>
</evidence>
<dbReference type="Pfam" id="PF02518">
    <property type="entry name" value="HATPase_c"/>
    <property type="match status" value="1"/>
</dbReference>
<dbReference type="InterPro" id="IPR036097">
    <property type="entry name" value="HisK_dim/P_sf"/>
</dbReference>
<keyword evidence="8" id="KW-0418">Kinase</keyword>
<keyword evidence="11" id="KW-0902">Two-component regulatory system</keyword>
<evidence type="ECO:0000256" key="5">
    <source>
        <dbReference type="ARBA" id="ARBA00022679"/>
    </source>
</evidence>
<dbReference type="SMART" id="SM00388">
    <property type="entry name" value="HisKA"/>
    <property type="match status" value="1"/>
</dbReference>
<dbReference type="PROSITE" id="PS50109">
    <property type="entry name" value="HIS_KIN"/>
    <property type="match status" value="1"/>
</dbReference>
<dbReference type="SUPFAM" id="SSF55781">
    <property type="entry name" value="GAF domain-like"/>
    <property type="match status" value="1"/>
</dbReference>
<dbReference type="CDD" id="cd00075">
    <property type="entry name" value="HATPase"/>
    <property type="match status" value="1"/>
</dbReference>
<dbReference type="InterPro" id="IPR036890">
    <property type="entry name" value="HATPase_C_sf"/>
</dbReference>
<evidence type="ECO:0000313" key="15">
    <source>
        <dbReference type="EMBL" id="QNP39496.1"/>
    </source>
</evidence>
<keyword evidence="12 13" id="KW-0472">Membrane</keyword>
<dbReference type="InterPro" id="IPR003594">
    <property type="entry name" value="HATPase_dom"/>
</dbReference>
<comment type="catalytic activity">
    <reaction evidence="1">
        <text>ATP + protein L-histidine = ADP + protein N-phospho-L-histidine.</text>
        <dbReference type="EC" id="2.7.13.3"/>
    </reaction>
</comment>
<dbReference type="GO" id="GO:0000155">
    <property type="term" value="F:phosphorelay sensor kinase activity"/>
    <property type="evidence" value="ECO:0007669"/>
    <property type="project" value="InterPro"/>
</dbReference>
<evidence type="ECO:0000256" key="8">
    <source>
        <dbReference type="ARBA" id="ARBA00022777"/>
    </source>
</evidence>
<evidence type="ECO:0000256" key="2">
    <source>
        <dbReference type="ARBA" id="ARBA00004141"/>
    </source>
</evidence>
<dbReference type="InterPro" id="IPR025201">
    <property type="entry name" value="KdpD_TM"/>
</dbReference>
<feature type="transmembrane region" description="Helical" evidence="13">
    <location>
        <begin position="26"/>
        <end position="45"/>
    </location>
</feature>
<name>A0A7H0FTY0_9GAMM</name>
<dbReference type="EMBL" id="CP060820">
    <property type="protein sequence ID" value="QNP39496.1"/>
    <property type="molecule type" value="Genomic_DNA"/>
</dbReference>
<dbReference type="Pfam" id="PF13493">
    <property type="entry name" value="DUF4118"/>
    <property type="match status" value="1"/>
</dbReference>
<keyword evidence="4" id="KW-0597">Phosphoprotein</keyword>
<feature type="transmembrane region" description="Helical" evidence="13">
    <location>
        <begin position="57"/>
        <end position="88"/>
    </location>
</feature>
<dbReference type="Gene3D" id="1.10.287.130">
    <property type="match status" value="1"/>
</dbReference>
<accession>A0A7H0FTY0</accession>
<evidence type="ECO:0000256" key="7">
    <source>
        <dbReference type="ARBA" id="ARBA00022741"/>
    </source>
</evidence>
<dbReference type="KEGG" id="lsx:H8B22_08080"/>
<feature type="transmembrane region" description="Helical" evidence="13">
    <location>
        <begin position="94"/>
        <end position="117"/>
    </location>
</feature>
<dbReference type="PRINTS" id="PR00344">
    <property type="entry name" value="BCTRLSENSOR"/>
</dbReference>
<dbReference type="PANTHER" id="PTHR45569">
    <property type="entry name" value="SENSOR PROTEIN KDPD"/>
    <property type="match status" value="1"/>
</dbReference>
<keyword evidence="6 13" id="KW-0812">Transmembrane</keyword>
<dbReference type="SUPFAM" id="SSF55874">
    <property type="entry name" value="ATPase domain of HSP90 chaperone/DNA topoisomerase II/histidine kinase"/>
    <property type="match status" value="1"/>
</dbReference>
<dbReference type="FunFam" id="1.10.287.130:FF:000027">
    <property type="entry name" value="Sensor histidine kinase KdpD"/>
    <property type="match status" value="1"/>
</dbReference>
<keyword evidence="16" id="KW-1185">Reference proteome</keyword>
<evidence type="ECO:0000259" key="14">
    <source>
        <dbReference type="PROSITE" id="PS50109"/>
    </source>
</evidence>
<reference evidence="15 16" key="1">
    <citation type="submission" date="2020-08" db="EMBL/GenBank/DDBJ databases">
        <title>Lysobacter sp. II4 sp. nov., isolated from soil.</title>
        <authorList>
            <person name="Woo C.Y."/>
            <person name="Kim J."/>
        </authorList>
    </citation>
    <scope>NUCLEOTIDE SEQUENCE [LARGE SCALE GENOMIC DNA]</scope>
    <source>
        <strain evidence="15 16">II4</strain>
    </source>
</reference>
<gene>
    <name evidence="15" type="ORF">H8B22_08080</name>
</gene>
<dbReference type="EC" id="2.7.13.3" evidence="3"/>
<dbReference type="Pfam" id="PF00512">
    <property type="entry name" value="HisKA"/>
    <property type="match status" value="1"/>
</dbReference>
<dbReference type="SMART" id="SM00387">
    <property type="entry name" value="HATPase_c"/>
    <property type="match status" value="1"/>
</dbReference>
<dbReference type="CDD" id="cd00082">
    <property type="entry name" value="HisKA"/>
    <property type="match status" value="1"/>
</dbReference>
<evidence type="ECO:0000256" key="6">
    <source>
        <dbReference type="ARBA" id="ARBA00022692"/>
    </source>
</evidence>
<organism evidence="15 16">
    <name type="scientific">Agrilutibacter terrestris</name>
    <dbReference type="NCBI Taxonomy" id="2865112"/>
    <lineage>
        <taxon>Bacteria</taxon>
        <taxon>Pseudomonadati</taxon>
        <taxon>Pseudomonadota</taxon>
        <taxon>Gammaproteobacteria</taxon>
        <taxon>Lysobacterales</taxon>
        <taxon>Lysobacteraceae</taxon>
        <taxon>Agrilutibacter</taxon>
    </lineage>
</organism>
<evidence type="ECO:0000256" key="10">
    <source>
        <dbReference type="ARBA" id="ARBA00022989"/>
    </source>
</evidence>
<evidence type="ECO:0000256" key="13">
    <source>
        <dbReference type="SAM" id="Phobius"/>
    </source>
</evidence>
<dbReference type="AlphaFoldDB" id="A0A7H0FTY0"/>
<dbReference type="GO" id="GO:0005886">
    <property type="term" value="C:plasma membrane"/>
    <property type="evidence" value="ECO:0007669"/>
    <property type="project" value="TreeGrafter"/>
</dbReference>
<protein>
    <recommendedName>
        <fullName evidence="3">histidine kinase</fullName>
        <ecNumber evidence="3">2.7.13.3</ecNumber>
    </recommendedName>
</protein>
<evidence type="ECO:0000256" key="4">
    <source>
        <dbReference type="ARBA" id="ARBA00022553"/>
    </source>
</evidence>
<dbReference type="PANTHER" id="PTHR45569:SF1">
    <property type="entry name" value="SENSOR PROTEIN KDPD"/>
    <property type="match status" value="1"/>
</dbReference>
<evidence type="ECO:0000313" key="16">
    <source>
        <dbReference type="Proteomes" id="UP000516018"/>
    </source>
</evidence>
<keyword evidence="10 13" id="KW-1133">Transmembrane helix</keyword>
<dbReference type="Gene3D" id="1.20.120.620">
    <property type="entry name" value="Backbone structure of the membrane domain of e. Coli histidine kinase receptor kdpd"/>
    <property type="match status" value="1"/>
</dbReference>
<dbReference type="Proteomes" id="UP000516018">
    <property type="component" value="Chromosome"/>
</dbReference>
<comment type="subcellular location">
    <subcellularLocation>
        <location evidence="2">Membrane</location>
        <topology evidence="2">Multi-pass membrane protein</topology>
    </subcellularLocation>
</comment>
<dbReference type="InterPro" id="IPR052023">
    <property type="entry name" value="Histidine_kinase_KdpD"/>
</dbReference>
<evidence type="ECO:0000256" key="3">
    <source>
        <dbReference type="ARBA" id="ARBA00012438"/>
    </source>
</evidence>
<dbReference type="InterPro" id="IPR005467">
    <property type="entry name" value="His_kinase_dom"/>
</dbReference>
<evidence type="ECO:0000256" key="11">
    <source>
        <dbReference type="ARBA" id="ARBA00023012"/>
    </source>
</evidence>
<proteinExistence type="predicted"/>
<dbReference type="GO" id="GO:0042802">
    <property type="term" value="F:identical protein binding"/>
    <property type="evidence" value="ECO:0007669"/>
    <property type="project" value="UniProtKB-ARBA"/>
</dbReference>
<evidence type="ECO:0000256" key="12">
    <source>
        <dbReference type="ARBA" id="ARBA00023136"/>
    </source>
</evidence>
<sequence>MRAMPITAPPPAETLPAASSPAPGPAGYALALAGAAVAVLVAALAEHWLGLRDLSLVFMLAVLVVASRTHTGPAVLTATLCFLAYNFFFIAPRYTLYISAWQGVATVGLFLAAALLAGRMAARLAMQVQALRAANLHARARQDLAQGLAVAADEAAVVAAAHRAFRHGLGADAWLHLDAIDAPANPQAPRETVEEHGWWFLPLRAPDATLGQIGLKRALPAPALDERERALARAMADDIAQALLRVRLVAALETERMAGETERLRSALLSSVSHDLRTPLAGIIGAADSLDGYADAISAEDRRALLATIREEGERLDRYIQNLLDMTRLGHGGLTLHRDWIGVDELVGSAITRLQRHRPDTRFDVRIAADAGLLWVHPALIEQALFNVIENAARFSPPGAAIAIAARRDDGQLRIEVSDRGPGIPEDERRRIFDMFYTVSRGDRDRESRGGTGLGLAICRGMIGAHGGEVEALANADGIGTTLRITLPLLEPAAAAP</sequence>
<dbReference type="SUPFAM" id="SSF47384">
    <property type="entry name" value="Homodimeric domain of signal transducing histidine kinase"/>
    <property type="match status" value="1"/>
</dbReference>
<dbReference type="InterPro" id="IPR004358">
    <property type="entry name" value="Sig_transdc_His_kin-like_C"/>
</dbReference>
<feature type="domain" description="Histidine kinase" evidence="14">
    <location>
        <begin position="271"/>
        <end position="491"/>
    </location>
</feature>
<dbReference type="Gene3D" id="3.30.565.10">
    <property type="entry name" value="Histidine kinase-like ATPase, C-terminal domain"/>
    <property type="match status" value="1"/>
</dbReference>
<keyword evidence="5" id="KW-0808">Transferase</keyword>